<dbReference type="GO" id="GO:0004055">
    <property type="term" value="F:argininosuccinate synthase activity"/>
    <property type="evidence" value="ECO:0007669"/>
    <property type="project" value="UniProtKB-EC"/>
</dbReference>
<evidence type="ECO:0000256" key="5">
    <source>
        <dbReference type="ARBA" id="ARBA00022571"/>
    </source>
</evidence>
<dbReference type="AlphaFoldDB" id="A0A2T7NMC7"/>
<comment type="caution">
    <text evidence="12">The sequence shown here is derived from an EMBL/GenBank/DDBJ whole genome shotgun (WGS) entry which is preliminary data.</text>
</comment>
<dbReference type="InterPro" id="IPR048267">
    <property type="entry name" value="Arginosuc_syn_N"/>
</dbReference>
<dbReference type="PANTHER" id="PTHR11587:SF2">
    <property type="entry name" value="ARGININOSUCCINATE SYNTHASE"/>
    <property type="match status" value="1"/>
</dbReference>
<feature type="domain" description="Arginosuccinate synthase C-terminal" evidence="11">
    <location>
        <begin position="129"/>
        <end position="333"/>
    </location>
</feature>
<dbReference type="Proteomes" id="UP000245119">
    <property type="component" value="Linkage Group LG11"/>
</dbReference>
<evidence type="ECO:0000256" key="4">
    <source>
        <dbReference type="ARBA" id="ARBA00022490"/>
    </source>
</evidence>
<dbReference type="UniPathway" id="UPA00158">
    <property type="reaction ID" value="UER00272"/>
</dbReference>
<dbReference type="GO" id="GO:0005524">
    <property type="term" value="F:ATP binding"/>
    <property type="evidence" value="ECO:0007669"/>
    <property type="project" value="UniProtKB-KW"/>
</dbReference>
<keyword evidence="6" id="KW-0436">Ligase</keyword>
<dbReference type="GO" id="GO:0000053">
    <property type="term" value="P:argininosuccinate metabolic process"/>
    <property type="evidence" value="ECO:0007669"/>
    <property type="project" value="TreeGrafter"/>
</dbReference>
<dbReference type="EMBL" id="PZQS01000011">
    <property type="protein sequence ID" value="PVD22306.1"/>
    <property type="molecule type" value="Genomic_DNA"/>
</dbReference>
<reference evidence="12 13" key="1">
    <citation type="submission" date="2018-04" db="EMBL/GenBank/DDBJ databases">
        <title>The genome of golden apple snail Pomacea canaliculata provides insight into stress tolerance and invasive adaptation.</title>
        <authorList>
            <person name="Liu C."/>
            <person name="Liu B."/>
            <person name="Ren Y."/>
            <person name="Zhang Y."/>
            <person name="Wang H."/>
            <person name="Li S."/>
            <person name="Jiang F."/>
            <person name="Yin L."/>
            <person name="Zhang G."/>
            <person name="Qian W."/>
            <person name="Fan W."/>
        </authorList>
    </citation>
    <scope>NUCLEOTIDE SEQUENCE [LARGE SCALE GENOMIC DNA]</scope>
    <source>
        <strain evidence="12">SZHN2017</strain>
        <tissue evidence="12">Muscle</tissue>
    </source>
</reference>
<dbReference type="GO" id="GO:0006526">
    <property type="term" value="P:L-arginine biosynthetic process"/>
    <property type="evidence" value="ECO:0007669"/>
    <property type="project" value="UniProtKB-UniPathway"/>
</dbReference>
<dbReference type="Gene3D" id="3.90.1260.10">
    <property type="entry name" value="Argininosuccinate synthetase, chain A, domain 2"/>
    <property type="match status" value="1"/>
</dbReference>
<dbReference type="FunFam" id="3.90.1260.10:FF:000005">
    <property type="entry name" value="Argininosuccinate synthase 1"/>
    <property type="match status" value="1"/>
</dbReference>
<keyword evidence="8" id="KW-0547">Nucleotide-binding</keyword>
<gene>
    <name evidence="12" type="ORF">C0Q70_18115</name>
</gene>
<organism evidence="12 13">
    <name type="scientific">Pomacea canaliculata</name>
    <name type="common">Golden apple snail</name>
    <dbReference type="NCBI Taxonomy" id="400727"/>
    <lineage>
        <taxon>Eukaryota</taxon>
        <taxon>Metazoa</taxon>
        <taxon>Spiralia</taxon>
        <taxon>Lophotrochozoa</taxon>
        <taxon>Mollusca</taxon>
        <taxon>Gastropoda</taxon>
        <taxon>Caenogastropoda</taxon>
        <taxon>Architaenioglossa</taxon>
        <taxon>Ampullarioidea</taxon>
        <taxon>Ampullariidae</taxon>
        <taxon>Pomacea</taxon>
    </lineage>
</organism>
<dbReference type="UniPathway" id="UPA00068">
    <property type="reaction ID" value="UER00113"/>
</dbReference>
<dbReference type="CDD" id="cd01999">
    <property type="entry name" value="ASS"/>
    <property type="match status" value="1"/>
</dbReference>
<evidence type="ECO:0000259" key="11">
    <source>
        <dbReference type="Pfam" id="PF20979"/>
    </source>
</evidence>
<dbReference type="STRING" id="400727.A0A2T7NMC7"/>
<keyword evidence="9" id="KW-0067">ATP-binding</keyword>
<accession>A0A2T7NMC7</accession>
<evidence type="ECO:0000256" key="8">
    <source>
        <dbReference type="ARBA" id="ARBA00022741"/>
    </source>
</evidence>
<protein>
    <recommendedName>
        <fullName evidence="3">argininosuccinate synthase</fullName>
        <ecNumber evidence="3">6.3.4.5</ecNumber>
    </recommendedName>
</protein>
<evidence type="ECO:0000259" key="10">
    <source>
        <dbReference type="Pfam" id="PF00764"/>
    </source>
</evidence>
<evidence type="ECO:0000256" key="7">
    <source>
        <dbReference type="ARBA" id="ARBA00022605"/>
    </source>
</evidence>
<dbReference type="InterPro" id="IPR014729">
    <property type="entry name" value="Rossmann-like_a/b/a_fold"/>
</dbReference>
<evidence type="ECO:0000256" key="6">
    <source>
        <dbReference type="ARBA" id="ARBA00022598"/>
    </source>
</evidence>
<sequence length="372" mass="42379">MAEGMHGKRKVVLAYSGGLDTSTILVWFVEQGYEVVAYLANIGQEEDFEAVKAKALKFGACKVVIPDLRREFVEEFIWPAIQANAKYEDRYLLGTSLARPLIARSFHHGENLNFISVFQDELSCLNMPSYESGVLENPYNPAPDGLFNMTQDPENAPDKPEIIEIEFEKGVPVRVKNIDDGTEKTEPLDLFVYLNTVGGKHGIGRVDLVENRFIGMKSRGIYETPGGTILIEAHTDIEVFTMDREVRKIKRDLDIKFSDQVYKGFWFSPECEFTRFCISKSQEWVTGTVRIKLYKGGVYIMGRRSPFSLYNEELVSHDVQGDTNQEMQEALLKSMHSGCKSMPDFVLIPTEDFKNYQSTFSIQLQELKKKDL</sequence>
<comment type="pathway">
    <text evidence="2">Nitrogen metabolism; urea cycle; (N(omega)-L-arginino)succinate from L-aspartate and L-citrulline: step 1/1.</text>
</comment>
<comment type="pathway">
    <text evidence="1">Amino-acid biosynthesis; L-arginine biosynthesis; L-arginine from L-ornithine and carbamoyl phosphate: step 2/3.</text>
</comment>
<keyword evidence="4" id="KW-0963">Cytoplasm</keyword>
<dbReference type="GO" id="GO:0000050">
    <property type="term" value="P:urea cycle"/>
    <property type="evidence" value="ECO:0007669"/>
    <property type="project" value="UniProtKB-UniPathway"/>
</dbReference>
<keyword evidence="13" id="KW-1185">Reference proteome</keyword>
<dbReference type="EC" id="6.3.4.5" evidence="3"/>
<dbReference type="InterPro" id="IPR024074">
    <property type="entry name" value="AS_cat/multimer_dom_body"/>
</dbReference>
<dbReference type="InterPro" id="IPR048268">
    <property type="entry name" value="Arginosuc_syn_C"/>
</dbReference>
<dbReference type="InterPro" id="IPR023434">
    <property type="entry name" value="Arginosuc_synth_type_1_subfam"/>
</dbReference>
<name>A0A2T7NMC7_POMCA</name>
<dbReference type="OrthoDB" id="1688907at2759"/>
<dbReference type="PROSITE" id="PS00564">
    <property type="entry name" value="ARGININOSUCCIN_SYN_1"/>
    <property type="match status" value="1"/>
</dbReference>
<dbReference type="SUPFAM" id="SSF69864">
    <property type="entry name" value="Argininosuccinate synthetase, C-terminal domain"/>
    <property type="match status" value="1"/>
</dbReference>
<proteinExistence type="predicted"/>
<keyword evidence="7" id="KW-0028">Amino-acid biosynthesis</keyword>
<dbReference type="InterPro" id="IPR018223">
    <property type="entry name" value="Arginosuc_synth_CS"/>
</dbReference>
<evidence type="ECO:0000256" key="9">
    <source>
        <dbReference type="ARBA" id="ARBA00022840"/>
    </source>
</evidence>
<evidence type="ECO:0000256" key="1">
    <source>
        <dbReference type="ARBA" id="ARBA00004967"/>
    </source>
</evidence>
<dbReference type="Pfam" id="PF20979">
    <property type="entry name" value="Arginosuc_syn_C"/>
    <property type="match status" value="1"/>
</dbReference>
<evidence type="ECO:0000313" key="12">
    <source>
        <dbReference type="EMBL" id="PVD22306.1"/>
    </source>
</evidence>
<evidence type="ECO:0000256" key="2">
    <source>
        <dbReference type="ARBA" id="ARBA00005154"/>
    </source>
</evidence>
<dbReference type="SUPFAM" id="SSF52402">
    <property type="entry name" value="Adenine nucleotide alpha hydrolases-like"/>
    <property type="match status" value="1"/>
</dbReference>
<keyword evidence="5" id="KW-0055">Arginine biosynthesis</keyword>
<dbReference type="InterPro" id="IPR001518">
    <property type="entry name" value="Arginosuc_synth"/>
</dbReference>
<dbReference type="PANTHER" id="PTHR11587">
    <property type="entry name" value="ARGININOSUCCINATE SYNTHASE"/>
    <property type="match status" value="1"/>
</dbReference>
<dbReference type="GO" id="GO:0005737">
    <property type="term" value="C:cytoplasm"/>
    <property type="evidence" value="ECO:0007669"/>
    <property type="project" value="TreeGrafter"/>
</dbReference>
<feature type="domain" description="Arginosuccinate synthase-like N-terminal" evidence="10">
    <location>
        <begin position="10"/>
        <end position="105"/>
    </location>
</feature>
<dbReference type="Gene3D" id="3.40.50.620">
    <property type="entry name" value="HUPs"/>
    <property type="match status" value="1"/>
</dbReference>
<dbReference type="Pfam" id="PF00764">
    <property type="entry name" value="Arginosuc_synth"/>
    <property type="match status" value="1"/>
</dbReference>
<evidence type="ECO:0000313" key="13">
    <source>
        <dbReference type="Proteomes" id="UP000245119"/>
    </source>
</evidence>
<evidence type="ECO:0000256" key="3">
    <source>
        <dbReference type="ARBA" id="ARBA00012286"/>
    </source>
</evidence>